<dbReference type="RefSeq" id="WP_119437290.1">
    <property type="nucleotide sequence ID" value="NZ_QWGR01000003.1"/>
</dbReference>
<protein>
    <submittedName>
        <fullName evidence="2">Porin</fullName>
    </submittedName>
</protein>
<dbReference type="Proteomes" id="UP000265926">
    <property type="component" value="Unassembled WGS sequence"/>
</dbReference>
<keyword evidence="1" id="KW-0732">Signal</keyword>
<evidence type="ECO:0000256" key="1">
    <source>
        <dbReference type="SAM" id="SignalP"/>
    </source>
</evidence>
<dbReference type="AlphaFoldDB" id="A0A399T682"/>
<accession>A0A399T682</accession>
<organism evidence="2 3">
    <name type="scientific">Maribellus luteus</name>
    <dbReference type="NCBI Taxonomy" id="2305463"/>
    <lineage>
        <taxon>Bacteria</taxon>
        <taxon>Pseudomonadati</taxon>
        <taxon>Bacteroidota</taxon>
        <taxon>Bacteroidia</taxon>
        <taxon>Marinilabiliales</taxon>
        <taxon>Prolixibacteraceae</taxon>
        <taxon>Maribellus</taxon>
    </lineage>
</organism>
<dbReference type="Gene3D" id="2.40.160.10">
    <property type="entry name" value="Porin"/>
    <property type="match status" value="1"/>
</dbReference>
<feature type="signal peptide" evidence="1">
    <location>
        <begin position="1"/>
        <end position="19"/>
    </location>
</feature>
<feature type="chain" id="PRO_5017291149" evidence="1">
    <location>
        <begin position="20"/>
        <end position="331"/>
    </location>
</feature>
<dbReference type="SUPFAM" id="SSF56935">
    <property type="entry name" value="Porins"/>
    <property type="match status" value="1"/>
</dbReference>
<dbReference type="InterPro" id="IPR023614">
    <property type="entry name" value="Porin_dom_sf"/>
</dbReference>
<reference evidence="2 3" key="1">
    <citation type="submission" date="2018-08" db="EMBL/GenBank/DDBJ databases">
        <title>Pallidiluteibacterium maritimus gen. nov., sp. nov., isolated from coastal sediment.</title>
        <authorList>
            <person name="Zhou L.Y."/>
        </authorList>
    </citation>
    <scope>NUCLEOTIDE SEQUENCE [LARGE SCALE GENOMIC DNA]</scope>
    <source>
        <strain evidence="2 3">XSD2</strain>
    </source>
</reference>
<sequence>MKKTLLQLLMLIWVLPVFSQESTFRPSGTAFATIFANYHQGLTSSAADESAFELVRGYIGYQYQFSPEFYAKVNLDIGSPEDLSEYAKARRYAYFKNAFLRYTENKLEVEFGLISLRQYKLMEKVWERRYLMKTLADEYSIGPSADLGMNINYTFSDSWEIDFTVMNGEGYNNVQTDGIFKYSLATTIVPVKNFTTRLYYDFTNNDLLQSTYHIFLSYDFKKKANIAGEALYRTNEKWKDGRDRYGYSIFAKYNITAKYQLFARFDQMASNKLSGEENPWNLANDGTALVAGIQYEPIKKIKMALNYHDWVPTAANGKTKAFIFLDLEVKL</sequence>
<name>A0A399T682_9BACT</name>
<dbReference type="OrthoDB" id="1116797at2"/>
<comment type="caution">
    <text evidence="2">The sequence shown here is derived from an EMBL/GenBank/DDBJ whole genome shotgun (WGS) entry which is preliminary data.</text>
</comment>
<dbReference type="EMBL" id="QWGR01000003">
    <property type="protein sequence ID" value="RIJ49403.1"/>
    <property type="molecule type" value="Genomic_DNA"/>
</dbReference>
<gene>
    <name evidence="2" type="ORF">D1614_07635</name>
</gene>
<evidence type="ECO:0000313" key="3">
    <source>
        <dbReference type="Proteomes" id="UP000265926"/>
    </source>
</evidence>
<evidence type="ECO:0000313" key="2">
    <source>
        <dbReference type="EMBL" id="RIJ49403.1"/>
    </source>
</evidence>
<proteinExistence type="predicted"/>
<keyword evidence="3" id="KW-1185">Reference proteome</keyword>